<dbReference type="EMBL" id="VSRR010007767">
    <property type="protein sequence ID" value="MPC47490.1"/>
    <property type="molecule type" value="Genomic_DNA"/>
</dbReference>
<name>A0A5B7FIP9_PORTR</name>
<proteinExistence type="predicted"/>
<organism evidence="1 2">
    <name type="scientific">Portunus trituberculatus</name>
    <name type="common">Swimming crab</name>
    <name type="synonym">Neptunus trituberculatus</name>
    <dbReference type="NCBI Taxonomy" id="210409"/>
    <lineage>
        <taxon>Eukaryota</taxon>
        <taxon>Metazoa</taxon>
        <taxon>Ecdysozoa</taxon>
        <taxon>Arthropoda</taxon>
        <taxon>Crustacea</taxon>
        <taxon>Multicrustacea</taxon>
        <taxon>Malacostraca</taxon>
        <taxon>Eumalacostraca</taxon>
        <taxon>Eucarida</taxon>
        <taxon>Decapoda</taxon>
        <taxon>Pleocyemata</taxon>
        <taxon>Brachyura</taxon>
        <taxon>Eubrachyura</taxon>
        <taxon>Portunoidea</taxon>
        <taxon>Portunidae</taxon>
        <taxon>Portuninae</taxon>
        <taxon>Portunus</taxon>
    </lineage>
</organism>
<reference evidence="1 2" key="1">
    <citation type="submission" date="2019-05" db="EMBL/GenBank/DDBJ databases">
        <title>Another draft genome of Portunus trituberculatus and its Hox gene families provides insights of decapod evolution.</title>
        <authorList>
            <person name="Jeong J.-H."/>
            <person name="Song I."/>
            <person name="Kim S."/>
            <person name="Choi T."/>
            <person name="Kim D."/>
            <person name="Ryu S."/>
            <person name="Kim W."/>
        </authorList>
    </citation>
    <scope>NUCLEOTIDE SEQUENCE [LARGE SCALE GENOMIC DNA]</scope>
    <source>
        <tissue evidence="1">Muscle</tissue>
    </source>
</reference>
<dbReference type="Proteomes" id="UP000324222">
    <property type="component" value="Unassembled WGS sequence"/>
</dbReference>
<evidence type="ECO:0000313" key="1">
    <source>
        <dbReference type="EMBL" id="MPC47490.1"/>
    </source>
</evidence>
<evidence type="ECO:0000313" key="2">
    <source>
        <dbReference type="Proteomes" id="UP000324222"/>
    </source>
</evidence>
<accession>A0A5B7FIP9</accession>
<gene>
    <name evidence="1" type="ORF">E2C01_041238</name>
</gene>
<comment type="caution">
    <text evidence="1">The sequence shown here is derived from an EMBL/GenBank/DDBJ whole genome shotgun (WGS) entry which is preliminary data.</text>
</comment>
<sequence length="95" mass="9967">MALKGYKVNQHIEQPVSTYHLAQHIIRHISGVVTQSSGGGVGEDDGGTSGCQRILHGLCGHTLPNVDKMSWCSGTMRALGSEGSPSARVPILSTV</sequence>
<dbReference type="AlphaFoldDB" id="A0A5B7FIP9"/>
<protein>
    <submittedName>
        <fullName evidence="1">Uncharacterized protein</fullName>
    </submittedName>
</protein>
<keyword evidence="2" id="KW-1185">Reference proteome</keyword>